<evidence type="ECO:0008006" key="4">
    <source>
        <dbReference type="Google" id="ProtNLM"/>
    </source>
</evidence>
<organism evidence="2 3">
    <name type="scientific">Caenorhabditis nigoni</name>
    <dbReference type="NCBI Taxonomy" id="1611254"/>
    <lineage>
        <taxon>Eukaryota</taxon>
        <taxon>Metazoa</taxon>
        <taxon>Ecdysozoa</taxon>
        <taxon>Nematoda</taxon>
        <taxon>Chromadorea</taxon>
        <taxon>Rhabditida</taxon>
        <taxon>Rhabditina</taxon>
        <taxon>Rhabditomorpha</taxon>
        <taxon>Rhabditoidea</taxon>
        <taxon>Rhabditidae</taxon>
        <taxon>Peloderinae</taxon>
        <taxon>Caenorhabditis</taxon>
    </lineage>
</organism>
<protein>
    <recommendedName>
        <fullName evidence="4">Peptidase aspartic putative domain-containing protein</fullName>
    </recommendedName>
</protein>
<evidence type="ECO:0000313" key="3">
    <source>
        <dbReference type="Proteomes" id="UP000230233"/>
    </source>
</evidence>
<sequence length="271" mass="30971">MTLPSTRTTTPERGQEAVSVYVLQKYDHESSQCRTISNLKEGSNILEKDVFPQQKTKTQAAAQQGRTVDDDAYHLATTKRIGVYQRTDLRSKPHESSVHQKPKPNGTNTPKFKSEQDNRVVDLDLLTTQCQLSPKDIRTIVKNKWTINEDSFQTRTEPDILLGCDYISQIVEGQIDTLPSGISLPNTKMRWTTMGRTKWIKKLDNKQICMTVLSIDIARIIEGNQKLDMQMKSPIEFTGPLSQEQTEEDKKTLKFFEETIEKRDNGCYKGI</sequence>
<proteinExistence type="predicted"/>
<gene>
    <name evidence="2" type="primary">Cnig_chr_I.g286</name>
    <name evidence="2" type="ORF">B9Z55_000286</name>
</gene>
<keyword evidence="3" id="KW-1185">Reference proteome</keyword>
<evidence type="ECO:0000313" key="2">
    <source>
        <dbReference type="EMBL" id="PIC52968.1"/>
    </source>
</evidence>
<dbReference type="Proteomes" id="UP000230233">
    <property type="component" value="Chromosome I"/>
</dbReference>
<reference evidence="3" key="1">
    <citation type="submission" date="2017-10" db="EMBL/GenBank/DDBJ databases">
        <title>Rapid genome shrinkage in a self-fertile nematode reveals novel sperm competition proteins.</title>
        <authorList>
            <person name="Yin D."/>
            <person name="Schwarz E.M."/>
            <person name="Thomas C.G."/>
            <person name="Felde R.L."/>
            <person name="Korf I.F."/>
            <person name="Cutter A.D."/>
            <person name="Schartner C.M."/>
            <person name="Ralston E.J."/>
            <person name="Meyer B.J."/>
            <person name="Haag E.S."/>
        </authorList>
    </citation>
    <scope>NUCLEOTIDE SEQUENCE [LARGE SCALE GENOMIC DNA]</scope>
    <source>
        <strain evidence="3">JU1422</strain>
    </source>
</reference>
<dbReference type="AlphaFoldDB" id="A0A2G5VMF9"/>
<comment type="caution">
    <text evidence="2">The sequence shown here is derived from an EMBL/GenBank/DDBJ whole genome shotgun (WGS) entry which is preliminary data.</text>
</comment>
<dbReference type="STRING" id="1611254.A0A2G5VMF9"/>
<feature type="region of interest" description="Disordered" evidence="1">
    <location>
        <begin position="84"/>
        <end position="115"/>
    </location>
</feature>
<evidence type="ECO:0000256" key="1">
    <source>
        <dbReference type="SAM" id="MobiDB-lite"/>
    </source>
</evidence>
<name>A0A2G5VMF9_9PELO</name>
<dbReference type="EMBL" id="PDUG01000001">
    <property type="protein sequence ID" value="PIC52968.1"/>
    <property type="molecule type" value="Genomic_DNA"/>
</dbReference>
<feature type="compositionally biased region" description="Basic and acidic residues" evidence="1">
    <location>
        <begin position="87"/>
        <end position="98"/>
    </location>
</feature>
<accession>A0A2G5VMF9</accession>